<dbReference type="EMBL" id="BARW01017780">
    <property type="protein sequence ID" value="GAI91298.1"/>
    <property type="molecule type" value="Genomic_DNA"/>
</dbReference>
<dbReference type="AlphaFoldDB" id="X1SEB2"/>
<proteinExistence type="predicted"/>
<comment type="caution">
    <text evidence="1">The sequence shown here is derived from an EMBL/GenBank/DDBJ whole genome shotgun (WGS) entry which is preliminary data.</text>
</comment>
<protein>
    <submittedName>
        <fullName evidence="1">Uncharacterized protein</fullName>
    </submittedName>
</protein>
<accession>X1SEB2</accession>
<reference evidence="1" key="1">
    <citation type="journal article" date="2014" name="Front. Microbiol.">
        <title>High frequency of phylogenetically diverse reductive dehalogenase-homologous genes in deep subseafloor sedimentary metagenomes.</title>
        <authorList>
            <person name="Kawai M."/>
            <person name="Futagami T."/>
            <person name="Toyoda A."/>
            <person name="Takaki Y."/>
            <person name="Nishi S."/>
            <person name="Hori S."/>
            <person name="Arai W."/>
            <person name="Tsubouchi T."/>
            <person name="Morono Y."/>
            <person name="Uchiyama I."/>
            <person name="Ito T."/>
            <person name="Fujiyama A."/>
            <person name="Inagaki F."/>
            <person name="Takami H."/>
        </authorList>
    </citation>
    <scope>NUCLEOTIDE SEQUENCE</scope>
    <source>
        <strain evidence="1">Expedition CK06-06</strain>
    </source>
</reference>
<name>X1SEB2_9ZZZZ</name>
<organism evidence="1">
    <name type="scientific">marine sediment metagenome</name>
    <dbReference type="NCBI Taxonomy" id="412755"/>
    <lineage>
        <taxon>unclassified sequences</taxon>
        <taxon>metagenomes</taxon>
        <taxon>ecological metagenomes</taxon>
    </lineage>
</organism>
<gene>
    <name evidence="1" type="ORF">S12H4_30619</name>
</gene>
<sequence length="55" mass="6326">MVGNKILSFCLRELKDDHYLEVGSYCFAIPEEDVLEHGKGRFPGDNRLEELECLP</sequence>
<evidence type="ECO:0000313" key="1">
    <source>
        <dbReference type="EMBL" id="GAI91298.1"/>
    </source>
</evidence>